<reference evidence="2" key="1">
    <citation type="submission" date="2014-03" db="EMBL/GenBank/DDBJ databases">
        <authorList>
            <person name="Aksoy S."/>
            <person name="Warren W."/>
            <person name="Wilson R.K."/>
        </authorList>
    </citation>
    <scope>NUCLEOTIDE SEQUENCE [LARGE SCALE GENOMIC DNA]</scope>
    <source>
        <strain evidence="2">IAEA</strain>
    </source>
</reference>
<dbReference type="EnsemblMetazoa" id="GBRI020813-RA">
    <property type="protein sequence ID" value="GBRI020813-PA"/>
    <property type="gene ID" value="GBRI020813"/>
</dbReference>
<dbReference type="Proteomes" id="UP000091820">
    <property type="component" value="Unassembled WGS sequence"/>
</dbReference>
<proteinExistence type="predicted"/>
<keyword evidence="2" id="KW-1185">Reference proteome</keyword>
<organism evidence="1 2">
    <name type="scientific">Glossina brevipalpis</name>
    <dbReference type="NCBI Taxonomy" id="37001"/>
    <lineage>
        <taxon>Eukaryota</taxon>
        <taxon>Metazoa</taxon>
        <taxon>Ecdysozoa</taxon>
        <taxon>Arthropoda</taxon>
        <taxon>Hexapoda</taxon>
        <taxon>Insecta</taxon>
        <taxon>Pterygota</taxon>
        <taxon>Neoptera</taxon>
        <taxon>Endopterygota</taxon>
        <taxon>Diptera</taxon>
        <taxon>Brachycera</taxon>
        <taxon>Muscomorpha</taxon>
        <taxon>Hippoboscoidea</taxon>
        <taxon>Glossinidae</taxon>
        <taxon>Glossina</taxon>
    </lineage>
</organism>
<evidence type="ECO:0000313" key="1">
    <source>
        <dbReference type="EnsemblMetazoa" id="GBRI020813-PA"/>
    </source>
</evidence>
<dbReference type="VEuPathDB" id="VectorBase:GBRI020813"/>
<evidence type="ECO:0000313" key="2">
    <source>
        <dbReference type="Proteomes" id="UP000091820"/>
    </source>
</evidence>
<name>A0A1A9WIB5_9MUSC</name>
<protein>
    <submittedName>
        <fullName evidence="1">Uncharacterized protein</fullName>
    </submittedName>
</protein>
<reference evidence="1" key="2">
    <citation type="submission" date="2020-05" db="UniProtKB">
        <authorList>
            <consortium name="EnsemblMetazoa"/>
        </authorList>
    </citation>
    <scope>IDENTIFICATION</scope>
    <source>
        <strain evidence="1">IAEA</strain>
    </source>
</reference>
<dbReference type="AlphaFoldDB" id="A0A1A9WIB5"/>
<dbReference type="STRING" id="37001.A0A1A9WIB5"/>
<sequence>MKILIQHYNLDKENLEFMALDVATAGRSLRSQLASQCGAIVIETQILSRTIVTIKPLISWLDRSPFQRQF</sequence>
<accession>A0A1A9WIB5</accession>